<dbReference type="Proteomes" id="UP001303407">
    <property type="component" value="Chromosome"/>
</dbReference>
<evidence type="ECO:0000256" key="7">
    <source>
        <dbReference type="RuleBase" id="RU003879"/>
    </source>
</evidence>
<feature type="transmembrane region" description="Helical" evidence="8">
    <location>
        <begin position="20"/>
        <end position="37"/>
    </location>
</feature>
<dbReference type="RefSeq" id="WP_415864290.1">
    <property type="nucleotide sequence ID" value="NZ_CP134536.1"/>
</dbReference>
<keyword evidence="7" id="KW-0813">Transport</keyword>
<comment type="subcellular location">
    <subcellularLocation>
        <location evidence="1">Cell membrane</location>
        <topology evidence="1">Single-pass membrane protein</topology>
    </subcellularLocation>
    <subcellularLocation>
        <location evidence="7">Cell membrane</location>
        <topology evidence="7">Single-pass type II membrane protein</topology>
    </subcellularLocation>
</comment>
<proteinExistence type="inferred from homology"/>
<evidence type="ECO:0000313" key="9">
    <source>
        <dbReference type="EMBL" id="WNH14284.1"/>
    </source>
</evidence>
<keyword evidence="5 8" id="KW-1133">Transmembrane helix</keyword>
<gene>
    <name evidence="9" type="ORF">RHP49_08530</name>
</gene>
<protein>
    <submittedName>
        <fullName evidence="9">Biopolymer transporter ExbD</fullName>
    </submittedName>
</protein>
<evidence type="ECO:0000256" key="2">
    <source>
        <dbReference type="ARBA" id="ARBA00005811"/>
    </source>
</evidence>
<keyword evidence="10" id="KW-1185">Reference proteome</keyword>
<organism evidence="9 10">
    <name type="scientific">Thalassobellus suaedae</name>
    <dbReference type="NCBI Taxonomy" id="3074124"/>
    <lineage>
        <taxon>Bacteria</taxon>
        <taxon>Pseudomonadati</taxon>
        <taxon>Bacteroidota</taxon>
        <taxon>Flavobacteriia</taxon>
        <taxon>Flavobacteriales</taxon>
        <taxon>Flavobacteriaceae</taxon>
        <taxon>Thalassobellus</taxon>
    </lineage>
</organism>
<evidence type="ECO:0000256" key="4">
    <source>
        <dbReference type="ARBA" id="ARBA00022692"/>
    </source>
</evidence>
<keyword evidence="7" id="KW-0653">Protein transport</keyword>
<evidence type="ECO:0000256" key="5">
    <source>
        <dbReference type="ARBA" id="ARBA00022989"/>
    </source>
</evidence>
<keyword evidence="3" id="KW-1003">Cell membrane</keyword>
<evidence type="ECO:0000256" key="3">
    <source>
        <dbReference type="ARBA" id="ARBA00022475"/>
    </source>
</evidence>
<keyword evidence="6 8" id="KW-0472">Membrane</keyword>
<name>A0ABY9Y7Q6_9FLAO</name>
<accession>A0ABY9Y7Q6</accession>
<comment type="similarity">
    <text evidence="2 7">Belongs to the ExbD/TolR family.</text>
</comment>
<evidence type="ECO:0000256" key="6">
    <source>
        <dbReference type="ARBA" id="ARBA00023136"/>
    </source>
</evidence>
<evidence type="ECO:0000256" key="1">
    <source>
        <dbReference type="ARBA" id="ARBA00004162"/>
    </source>
</evidence>
<dbReference type="InterPro" id="IPR003400">
    <property type="entry name" value="ExbD"/>
</dbReference>
<evidence type="ECO:0000256" key="8">
    <source>
        <dbReference type="SAM" id="Phobius"/>
    </source>
</evidence>
<dbReference type="Pfam" id="PF02472">
    <property type="entry name" value="ExbD"/>
    <property type="match status" value="1"/>
</dbReference>
<dbReference type="EMBL" id="CP134536">
    <property type="protein sequence ID" value="WNH14284.1"/>
    <property type="molecule type" value="Genomic_DNA"/>
</dbReference>
<reference evidence="9 10" key="1">
    <citation type="submission" date="2023-09" db="EMBL/GenBank/DDBJ databases">
        <title>Thalassobella suaedae gen. nov., sp. nov., a marine bacterium of the family Flavobacteriaceae isolated from a halophyte Suaeda japonica.</title>
        <authorList>
            <person name="Lee S.Y."/>
            <person name="Hwang C.Y."/>
        </authorList>
    </citation>
    <scope>NUCLEOTIDE SEQUENCE [LARGE SCALE GENOMIC DNA]</scope>
    <source>
        <strain evidence="9 10">HL-DH10</strain>
    </source>
</reference>
<sequence>MSKFKKKKDGGLAPINTASLPDIVFMLLFFFMVATVMREDTLMIKNALPLANQIEKLDKKNPVSYIYIGRPSDNYKKFGTAARIQLNDKFADVSEVAAFIGAERAALREELIPFLTVSLKVDKDANMGIVGDVKQELRKVNALKINYTTGSGDALNN</sequence>
<keyword evidence="4 7" id="KW-0812">Transmembrane</keyword>
<evidence type="ECO:0000313" key="10">
    <source>
        <dbReference type="Proteomes" id="UP001303407"/>
    </source>
</evidence>